<organism evidence="2 3">
    <name type="scientific">Lysinibacter cavernae</name>
    <dbReference type="NCBI Taxonomy" id="1640652"/>
    <lineage>
        <taxon>Bacteria</taxon>
        <taxon>Bacillati</taxon>
        <taxon>Actinomycetota</taxon>
        <taxon>Actinomycetes</taxon>
        <taxon>Micrococcales</taxon>
        <taxon>Microbacteriaceae</taxon>
        <taxon>Lysinibacter</taxon>
    </lineage>
</organism>
<keyword evidence="3" id="KW-1185">Reference proteome</keyword>
<gene>
    <name evidence="2" type="ORF">FHX76_002918</name>
</gene>
<protein>
    <submittedName>
        <fullName evidence="2">Uncharacterized protein</fullName>
    </submittedName>
</protein>
<evidence type="ECO:0000256" key="1">
    <source>
        <dbReference type="SAM" id="MobiDB-lite"/>
    </source>
</evidence>
<reference evidence="2 3" key="1">
    <citation type="submission" date="2020-02" db="EMBL/GenBank/DDBJ databases">
        <title>Sequencing the genomes of 1000 actinobacteria strains.</title>
        <authorList>
            <person name="Klenk H.-P."/>
        </authorList>
    </citation>
    <scope>NUCLEOTIDE SEQUENCE [LARGE SCALE GENOMIC DNA]</scope>
    <source>
        <strain evidence="2 3">DSM 27960</strain>
    </source>
</reference>
<evidence type="ECO:0000313" key="3">
    <source>
        <dbReference type="Proteomes" id="UP000541033"/>
    </source>
</evidence>
<proteinExistence type="predicted"/>
<name>A0A7X5R3K1_9MICO</name>
<dbReference type="EMBL" id="JAAMOX010000003">
    <property type="protein sequence ID" value="NIH55003.1"/>
    <property type="molecule type" value="Genomic_DNA"/>
</dbReference>
<evidence type="ECO:0000313" key="2">
    <source>
        <dbReference type="EMBL" id="NIH55003.1"/>
    </source>
</evidence>
<feature type="region of interest" description="Disordered" evidence="1">
    <location>
        <begin position="1"/>
        <end position="53"/>
    </location>
</feature>
<accession>A0A7X5R3K1</accession>
<dbReference type="AlphaFoldDB" id="A0A7X5R3K1"/>
<comment type="caution">
    <text evidence="2">The sequence shown here is derived from an EMBL/GenBank/DDBJ whole genome shotgun (WGS) entry which is preliminary data.</text>
</comment>
<dbReference type="RefSeq" id="WP_167151863.1">
    <property type="nucleotide sequence ID" value="NZ_JAAMOX010000003.1"/>
</dbReference>
<dbReference type="Proteomes" id="UP000541033">
    <property type="component" value="Unassembled WGS sequence"/>
</dbReference>
<feature type="compositionally biased region" description="Polar residues" evidence="1">
    <location>
        <begin position="17"/>
        <end position="33"/>
    </location>
</feature>
<sequence>MSTHIPKPHDPRRGANKQPTEQHAPASSASTEHSQQEHHNPETEEDTASGGPA</sequence>